<dbReference type="Pfam" id="PF01494">
    <property type="entry name" value="FAD_binding_3"/>
    <property type="match status" value="1"/>
</dbReference>
<feature type="domain" description="FAD-binding" evidence="5">
    <location>
        <begin position="2"/>
        <end position="71"/>
    </location>
</feature>
<dbReference type="OrthoDB" id="2690153at2759"/>
<evidence type="ECO:0000256" key="2">
    <source>
        <dbReference type="ARBA" id="ARBA00022630"/>
    </source>
</evidence>
<dbReference type="PANTHER" id="PTHR43004:SF19">
    <property type="entry name" value="BINDING MONOOXYGENASE, PUTATIVE (JCVI)-RELATED"/>
    <property type="match status" value="1"/>
</dbReference>
<dbReference type="EMBL" id="NHYE01005656">
    <property type="protein sequence ID" value="PPQ65298.1"/>
    <property type="molecule type" value="Genomic_DNA"/>
</dbReference>
<dbReference type="Gene3D" id="3.50.50.60">
    <property type="entry name" value="FAD/NAD(P)-binding domain"/>
    <property type="match status" value="1"/>
</dbReference>
<dbReference type="PANTHER" id="PTHR43004">
    <property type="entry name" value="TRK SYSTEM POTASSIUM UPTAKE PROTEIN"/>
    <property type="match status" value="1"/>
</dbReference>
<accession>A0A409VGA5</accession>
<keyword evidence="2" id="KW-0285">Flavoprotein</keyword>
<sequence>MVDQFQKGRVFVAGDAAHVHSPTGGQGMNTGIQDAFNISWKLSLVAKGVASPALLESFNEERLPVVAEMLNITTSILKKTLSDSRQTDPWNRSGDLHQLNVNYRGSSITVDQDVEANGEPKSNGSHYHIEAGDLVHAGDRAPDASGLVKDDSEEPTRLFRILKPTKHTVLIFADKVDYKSALASLEKYPKDLVHPILLTKAGAGVDAPGIDVFKDREGHAYEVYKGPEGTTGIYAIRPDGVVGCRAGDSSHVEQYFSKIFTAL</sequence>
<dbReference type="InterPro" id="IPR050641">
    <property type="entry name" value="RIFMO-like"/>
</dbReference>
<dbReference type="STRING" id="231916.A0A409VGA5"/>
<dbReference type="GO" id="GO:0071949">
    <property type="term" value="F:FAD binding"/>
    <property type="evidence" value="ECO:0007669"/>
    <property type="project" value="InterPro"/>
</dbReference>
<proteinExistence type="predicted"/>
<dbReference type="Proteomes" id="UP000284706">
    <property type="component" value="Unassembled WGS sequence"/>
</dbReference>
<dbReference type="PRINTS" id="PR00420">
    <property type="entry name" value="RNGMNOXGNASE"/>
</dbReference>
<dbReference type="InterPro" id="IPR036188">
    <property type="entry name" value="FAD/NAD-bd_sf"/>
</dbReference>
<dbReference type="SUPFAM" id="SSF51905">
    <property type="entry name" value="FAD/NAD(P)-binding domain"/>
    <property type="match status" value="1"/>
</dbReference>
<dbReference type="InParanoid" id="A0A409VGA5"/>
<organism evidence="6 7">
    <name type="scientific">Gymnopilus dilepis</name>
    <dbReference type="NCBI Taxonomy" id="231916"/>
    <lineage>
        <taxon>Eukaryota</taxon>
        <taxon>Fungi</taxon>
        <taxon>Dikarya</taxon>
        <taxon>Basidiomycota</taxon>
        <taxon>Agaricomycotina</taxon>
        <taxon>Agaricomycetes</taxon>
        <taxon>Agaricomycetidae</taxon>
        <taxon>Agaricales</taxon>
        <taxon>Agaricineae</taxon>
        <taxon>Hymenogastraceae</taxon>
        <taxon>Gymnopilus</taxon>
    </lineage>
</organism>
<keyword evidence="7" id="KW-1185">Reference proteome</keyword>
<dbReference type="Gene3D" id="3.40.30.120">
    <property type="match status" value="1"/>
</dbReference>
<evidence type="ECO:0000256" key="4">
    <source>
        <dbReference type="ARBA" id="ARBA00023002"/>
    </source>
</evidence>
<keyword evidence="4" id="KW-0560">Oxidoreductase</keyword>
<dbReference type="InterPro" id="IPR002938">
    <property type="entry name" value="FAD-bd"/>
</dbReference>
<evidence type="ECO:0000256" key="1">
    <source>
        <dbReference type="ARBA" id="ARBA00001974"/>
    </source>
</evidence>
<reference evidence="6 7" key="1">
    <citation type="journal article" date="2018" name="Evol. Lett.">
        <title>Horizontal gene cluster transfer increased hallucinogenic mushroom diversity.</title>
        <authorList>
            <person name="Reynolds H.T."/>
            <person name="Vijayakumar V."/>
            <person name="Gluck-Thaler E."/>
            <person name="Korotkin H.B."/>
            <person name="Matheny P.B."/>
            <person name="Slot J.C."/>
        </authorList>
    </citation>
    <scope>NUCLEOTIDE SEQUENCE [LARGE SCALE GENOMIC DNA]</scope>
    <source>
        <strain evidence="6 7">SRW20</strain>
    </source>
</reference>
<evidence type="ECO:0000313" key="7">
    <source>
        <dbReference type="Proteomes" id="UP000284706"/>
    </source>
</evidence>
<evidence type="ECO:0000256" key="3">
    <source>
        <dbReference type="ARBA" id="ARBA00022827"/>
    </source>
</evidence>
<name>A0A409VGA5_9AGAR</name>
<evidence type="ECO:0000259" key="5">
    <source>
        <dbReference type="Pfam" id="PF01494"/>
    </source>
</evidence>
<comment type="caution">
    <text evidence="6">The sequence shown here is derived from an EMBL/GenBank/DDBJ whole genome shotgun (WGS) entry which is preliminary data.</text>
</comment>
<evidence type="ECO:0000313" key="6">
    <source>
        <dbReference type="EMBL" id="PPQ65298.1"/>
    </source>
</evidence>
<dbReference type="GO" id="GO:0016709">
    <property type="term" value="F:oxidoreductase activity, acting on paired donors, with incorporation or reduction of molecular oxygen, NAD(P)H as one donor, and incorporation of one atom of oxygen"/>
    <property type="evidence" value="ECO:0007669"/>
    <property type="project" value="UniProtKB-ARBA"/>
</dbReference>
<gene>
    <name evidence="6" type="ORF">CVT26_000258</name>
</gene>
<dbReference type="AlphaFoldDB" id="A0A409VGA5"/>
<protein>
    <recommendedName>
        <fullName evidence="5">FAD-binding domain-containing protein</fullName>
    </recommendedName>
</protein>
<comment type="cofactor">
    <cofactor evidence="1">
        <name>FAD</name>
        <dbReference type="ChEBI" id="CHEBI:57692"/>
    </cofactor>
</comment>
<keyword evidence="3" id="KW-0274">FAD</keyword>